<dbReference type="EC" id="4.2.99.18" evidence="6"/>
<dbReference type="GO" id="GO:0051539">
    <property type="term" value="F:4 iron, 4 sulfur cluster binding"/>
    <property type="evidence" value="ECO:0007669"/>
    <property type="project" value="UniProtKB-KW"/>
</dbReference>
<keyword evidence="2" id="KW-0479">Metal-binding</keyword>
<dbReference type="AlphaFoldDB" id="A0A344UX39"/>
<dbReference type="PIRSF" id="PIRSF001435">
    <property type="entry name" value="Nth"/>
    <property type="match status" value="1"/>
</dbReference>
<dbReference type="RefSeq" id="WP_114045651.1">
    <property type="nucleotide sequence ID" value="NZ_CP025198.1"/>
</dbReference>
<dbReference type="PANTHER" id="PTHR10359">
    <property type="entry name" value="A/G-SPECIFIC ADENINE GLYCOSYLASE/ENDONUCLEASE III"/>
    <property type="match status" value="1"/>
</dbReference>
<evidence type="ECO:0000259" key="5">
    <source>
        <dbReference type="SMART" id="SM00478"/>
    </source>
</evidence>
<keyword evidence="4" id="KW-0411">Iron-sulfur</keyword>
<keyword evidence="6" id="KW-0378">Hydrolase</keyword>
<evidence type="ECO:0000256" key="4">
    <source>
        <dbReference type="ARBA" id="ARBA00023014"/>
    </source>
</evidence>
<protein>
    <submittedName>
        <fullName evidence="6">Endonuclease III</fullName>
        <ecNumber evidence="6">4.2.99.18</ecNumber>
    </submittedName>
</protein>
<dbReference type="Pfam" id="PF00730">
    <property type="entry name" value="HhH-GPD"/>
    <property type="match status" value="1"/>
</dbReference>
<dbReference type="Gene3D" id="1.10.340.30">
    <property type="entry name" value="Hypothetical protein, domain 2"/>
    <property type="match status" value="1"/>
</dbReference>
<dbReference type="SUPFAM" id="SSF48150">
    <property type="entry name" value="DNA-glycosylase"/>
    <property type="match status" value="1"/>
</dbReference>
<dbReference type="GO" id="GO:0140078">
    <property type="term" value="F:class I DNA-(apurinic or apyrimidinic site) endonuclease activity"/>
    <property type="evidence" value="ECO:0007669"/>
    <property type="project" value="UniProtKB-EC"/>
</dbReference>
<dbReference type="InterPro" id="IPR003265">
    <property type="entry name" value="HhH-GPD_domain"/>
</dbReference>
<keyword evidence="6" id="KW-0255">Endonuclease</keyword>
<dbReference type="EMBL" id="CP025198">
    <property type="protein sequence ID" value="AXE39837.1"/>
    <property type="molecule type" value="Genomic_DNA"/>
</dbReference>
<reference evidence="6 7" key="1">
    <citation type="submission" date="2017-12" db="EMBL/GenBank/DDBJ databases">
        <title>The whole genome sequence of the Acidipropionibacterium virtanenii sp. nov. type strain JS278.</title>
        <authorList>
            <person name="Laine P."/>
            <person name="Deptula P."/>
            <person name="Varmanen P."/>
            <person name="Auvinen P."/>
        </authorList>
    </citation>
    <scope>NUCLEOTIDE SEQUENCE [LARGE SCALE GENOMIC DNA]</scope>
    <source>
        <strain evidence="6 7">JS278</strain>
    </source>
</reference>
<evidence type="ECO:0000256" key="3">
    <source>
        <dbReference type="ARBA" id="ARBA00023004"/>
    </source>
</evidence>
<dbReference type="KEGG" id="acij:JS278_02702"/>
<dbReference type="SMART" id="SM00478">
    <property type="entry name" value="ENDO3c"/>
    <property type="match status" value="1"/>
</dbReference>
<keyword evidence="3" id="KW-0408">Iron</keyword>
<dbReference type="GO" id="GO:0006284">
    <property type="term" value="P:base-excision repair"/>
    <property type="evidence" value="ECO:0007669"/>
    <property type="project" value="InterPro"/>
</dbReference>
<dbReference type="InterPro" id="IPR011257">
    <property type="entry name" value="DNA_glycosylase"/>
</dbReference>
<evidence type="ECO:0000313" key="7">
    <source>
        <dbReference type="Proteomes" id="UP000251995"/>
    </source>
</evidence>
<evidence type="ECO:0000313" key="6">
    <source>
        <dbReference type="EMBL" id="AXE39837.1"/>
    </source>
</evidence>
<dbReference type="CDD" id="cd00056">
    <property type="entry name" value="ENDO3c"/>
    <property type="match status" value="1"/>
</dbReference>
<organism evidence="6 7">
    <name type="scientific">Acidipropionibacterium virtanenii</name>
    <dbReference type="NCBI Taxonomy" id="2057246"/>
    <lineage>
        <taxon>Bacteria</taxon>
        <taxon>Bacillati</taxon>
        <taxon>Actinomycetota</taxon>
        <taxon>Actinomycetes</taxon>
        <taxon>Propionibacteriales</taxon>
        <taxon>Propionibacteriaceae</taxon>
        <taxon>Acidipropionibacterium</taxon>
    </lineage>
</organism>
<gene>
    <name evidence="6" type="primary">nth_2</name>
    <name evidence="6" type="ORF">JS278_02702</name>
</gene>
<accession>A0A344UX39</accession>
<dbReference type="Proteomes" id="UP000251995">
    <property type="component" value="Chromosome"/>
</dbReference>
<evidence type="ECO:0000256" key="1">
    <source>
        <dbReference type="ARBA" id="ARBA00022485"/>
    </source>
</evidence>
<keyword evidence="7" id="KW-1185">Reference proteome</keyword>
<keyword evidence="6" id="KW-0540">Nuclease</keyword>
<evidence type="ECO:0000256" key="2">
    <source>
        <dbReference type="ARBA" id="ARBA00022723"/>
    </source>
</evidence>
<proteinExistence type="predicted"/>
<dbReference type="GO" id="GO:0046872">
    <property type="term" value="F:metal ion binding"/>
    <property type="evidence" value="ECO:0007669"/>
    <property type="project" value="UniProtKB-KW"/>
</dbReference>
<sequence length="250" mass="26933">MPSTLQLRDLPAALRDHLGPRTTWWTVSSPFEILVGCVLVQNTNWRNVEGSLASLRDAGIFSPDELLATTPEELIALIRSSGFQTAKERALRGLCGWWTTHLGQTGPRLGAPVAASALLAAAPVLPGVPTGDLRTELRALRGIGPETADVIMLYLLGRGVFVADTYSRRLLARLGAPVPRSYDALSSLVSRHVDLDLAGWQEFHGLVDDYGKRHCTSDAAWAAGPLAGRRLLLKEPSASGPVEHHAPDRA</sequence>
<dbReference type="OrthoDB" id="9802365at2"/>
<name>A0A344UX39_9ACTN</name>
<keyword evidence="1" id="KW-0004">4Fe-4S</keyword>
<keyword evidence="6" id="KW-0456">Lyase</keyword>
<dbReference type="PANTHER" id="PTHR10359:SF19">
    <property type="entry name" value="DNA REPAIR GLYCOSYLASE MJ1434-RELATED"/>
    <property type="match status" value="1"/>
</dbReference>
<feature type="domain" description="HhH-GPD" evidence="5">
    <location>
        <begin position="39"/>
        <end position="213"/>
    </location>
</feature>